<proteinExistence type="predicted"/>
<dbReference type="PATRIC" id="fig|1450449.3.peg.429"/>
<gene>
    <name evidence="2" type="ORF">AK33_02355</name>
</gene>
<accession>A0A011MLA8</accession>
<feature type="transmembrane region" description="Helical" evidence="1">
    <location>
        <begin position="24"/>
        <end position="45"/>
    </location>
</feature>
<keyword evidence="1" id="KW-0472">Membrane</keyword>
<name>A0A011MLA8_9PAST</name>
<evidence type="ECO:0000313" key="2">
    <source>
        <dbReference type="EMBL" id="EXI63296.1"/>
    </source>
</evidence>
<organism evidence="2 3">
    <name type="scientific">Mannheimia granulomatis</name>
    <dbReference type="NCBI Taxonomy" id="85402"/>
    <lineage>
        <taxon>Bacteria</taxon>
        <taxon>Pseudomonadati</taxon>
        <taxon>Pseudomonadota</taxon>
        <taxon>Gammaproteobacteria</taxon>
        <taxon>Pasteurellales</taxon>
        <taxon>Pasteurellaceae</taxon>
        <taxon>Mannheimia</taxon>
    </lineage>
</organism>
<keyword evidence="1" id="KW-0812">Transmembrane</keyword>
<comment type="caution">
    <text evidence="2">The sequence shown here is derived from an EMBL/GenBank/DDBJ whole genome shotgun (WGS) entry which is preliminary data.</text>
</comment>
<keyword evidence="3" id="KW-1185">Reference proteome</keyword>
<evidence type="ECO:0000256" key="1">
    <source>
        <dbReference type="SAM" id="Phobius"/>
    </source>
</evidence>
<dbReference type="Proteomes" id="UP000054123">
    <property type="component" value="Unassembled WGS sequence"/>
</dbReference>
<dbReference type="RefSeq" id="WP_042801564.1">
    <property type="nucleotide sequence ID" value="NZ_AVSP01000004.1"/>
</dbReference>
<dbReference type="EMBL" id="JANJ01000001">
    <property type="protein sequence ID" value="EXI63296.1"/>
    <property type="molecule type" value="Genomic_DNA"/>
</dbReference>
<dbReference type="AlphaFoldDB" id="A0A011MLA8"/>
<protein>
    <submittedName>
        <fullName evidence="2">Uncharacterized protein</fullName>
    </submittedName>
</protein>
<evidence type="ECO:0000313" key="3">
    <source>
        <dbReference type="Proteomes" id="UP000054123"/>
    </source>
</evidence>
<reference evidence="2 3" key="1">
    <citation type="journal article" date="2014" name="Genome Announc.">
        <title>Genome Sequence of a Presumptive Mannheimia haemolytica Strain with an A1/A6-Cross-Reactive Serotype from a White-Tailed Deer (Odocoileus virginianus).</title>
        <authorList>
            <person name="Lawrence P.K."/>
            <person name="Bey R.F."/>
            <person name="Wiener B."/>
            <person name="Kittichotirat W."/>
            <person name="Bumgarner R.E."/>
        </authorList>
    </citation>
    <scope>NUCLEOTIDE SEQUENCE [LARGE SCALE GENOMIC DNA]</scope>
    <source>
        <strain evidence="2 3">PKL10</strain>
    </source>
</reference>
<sequence>MTISPCNSQNCPYIVKQRSTVGNLLTFLFLQAVIFLLATLALRAVGRADVQTQAFVQKFTKNQPLAD</sequence>
<keyword evidence="1" id="KW-1133">Transmembrane helix</keyword>